<feature type="region of interest" description="Disordered" evidence="1">
    <location>
        <begin position="135"/>
        <end position="156"/>
    </location>
</feature>
<sequence length="156" mass="16844">MARSHKMTPARKAALRKAQLVSARKRRRRGVKNELKRAGRQSLSAARAGGSVAARKAVKKFNSPANRARRRKAVKVAAVGAGVGTAAVLGAKTAPMAKQLYASRNVSRPGRSYVRSERGVAPRAVTGTRTRALTMGPKGKAAMRSRRYRARKKASR</sequence>
<dbReference type="KEGG" id="vg:55612976"/>
<keyword evidence="3" id="KW-1185">Reference proteome</keyword>
<dbReference type="GeneID" id="55612976"/>
<evidence type="ECO:0000313" key="3">
    <source>
        <dbReference type="Proteomes" id="UP000288363"/>
    </source>
</evidence>
<dbReference type="EMBL" id="MK279909">
    <property type="protein sequence ID" value="AZS12553.1"/>
    <property type="molecule type" value="Genomic_DNA"/>
</dbReference>
<organism evidence="2 3">
    <name type="scientific">Mycobacterium phage DrLupo</name>
    <dbReference type="NCBI Taxonomy" id="2499037"/>
    <lineage>
        <taxon>Viruses</taxon>
        <taxon>Duplodnaviria</taxon>
        <taxon>Heunggongvirae</taxon>
        <taxon>Uroviricota</taxon>
        <taxon>Caudoviricetes</taxon>
        <taxon>Barnyardvirus</taxon>
        <taxon>Barnyardvirus drlupo</taxon>
    </lineage>
</organism>
<dbReference type="Proteomes" id="UP000288363">
    <property type="component" value="Segment"/>
</dbReference>
<name>A0A3S9UQI9_9CAUD</name>
<feature type="region of interest" description="Disordered" evidence="1">
    <location>
        <begin position="1"/>
        <end position="51"/>
    </location>
</feature>
<dbReference type="RefSeq" id="YP_009842715.1">
    <property type="nucleotide sequence ID" value="NC_048743.1"/>
</dbReference>
<feature type="compositionally biased region" description="Basic residues" evidence="1">
    <location>
        <begin position="141"/>
        <end position="156"/>
    </location>
</feature>
<proteinExistence type="predicted"/>
<protein>
    <submittedName>
        <fullName evidence="2">Uncharacterized protein</fullName>
    </submittedName>
</protein>
<gene>
    <name evidence="2" type="primary">17</name>
    <name evidence="2" type="ORF">SEA_DRLUPO_17</name>
</gene>
<accession>A0A3S9UQI9</accession>
<reference evidence="2 3" key="1">
    <citation type="submission" date="2018-12" db="EMBL/GenBank/DDBJ databases">
        <authorList>
            <person name="Almail A."/>
            <person name="Dorhout K.E."/>
            <person name="Johnson J."/>
            <person name="Jorgensen H.J."/>
            <person name="Tolsma S."/>
            <person name="Garlena R.A."/>
            <person name="Russell D.A."/>
            <person name="Pope W.H."/>
            <person name="Jacobs-Sera D."/>
            <person name="Hatfull G.F."/>
        </authorList>
    </citation>
    <scope>NUCLEOTIDE SEQUENCE [LARGE SCALE GENOMIC DNA]</scope>
</reference>
<feature type="compositionally biased region" description="Basic residues" evidence="1">
    <location>
        <begin position="1"/>
        <end position="15"/>
    </location>
</feature>
<evidence type="ECO:0000313" key="2">
    <source>
        <dbReference type="EMBL" id="AZS12553.1"/>
    </source>
</evidence>
<evidence type="ECO:0000256" key="1">
    <source>
        <dbReference type="SAM" id="MobiDB-lite"/>
    </source>
</evidence>